<evidence type="ECO:0000313" key="2">
    <source>
        <dbReference type="EMBL" id="KAH3708366.1"/>
    </source>
</evidence>
<organism evidence="2 3">
    <name type="scientific">Dreissena polymorpha</name>
    <name type="common">Zebra mussel</name>
    <name type="synonym">Mytilus polymorpha</name>
    <dbReference type="NCBI Taxonomy" id="45954"/>
    <lineage>
        <taxon>Eukaryota</taxon>
        <taxon>Metazoa</taxon>
        <taxon>Spiralia</taxon>
        <taxon>Lophotrochozoa</taxon>
        <taxon>Mollusca</taxon>
        <taxon>Bivalvia</taxon>
        <taxon>Autobranchia</taxon>
        <taxon>Heteroconchia</taxon>
        <taxon>Euheterodonta</taxon>
        <taxon>Imparidentia</taxon>
        <taxon>Neoheterodontei</taxon>
        <taxon>Myida</taxon>
        <taxon>Dreissenoidea</taxon>
        <taxon>Dreissenidae</taxon>
        <taxon>Dreissena</taxon>
    </lineage>
</organism>
<comment type="caution">
    <text evidence="2">The sequence shown here is derived from an EMBL/GenBank/DDBJ whole genome shotgun (WGS) entry which is preliminary data.</text>
</comment>
<evidence type="ECO:0000256" key="1">
    <source>
        <dbReference type="SAM" id="MobiDB-lite"/>
    </source>
</evidence>
<proteinExistence type="predicted"/>
<feature type="compositionally biased region" description="Basic and acidic residues" evidence="1">
    <location>
        <begin position="54"/>
        <end position="70"/>
    </location>
</feature>
<feature type="region of interest" description="Disordered" evidence="1">
    <location>
        <begin position="44"/>
        <end position="70"/>
    </location>
</feature>
<reference evidence="2" key="1">
    <citation type="journal article" date="2019" name="bioRxiv">
        <title>The Genome of the Zebra Mussel, Dreissena polymorpha: A Resource for Invasive Species Research.</title>
        <authorList>
            <person name="McCartney M.A."/>
            <person name="Auch B."/>
            <person name="Kono T."/>
            <person name="Mallez S."/>
            <person name="Zhang Y."/>
            <person name="Obille A."/>
            <person name="Becker A."/>
            <person name="Abrahante J.E."/>
            <person name="Garbe J."/>
            <person name="Badalamenti J.P."/>
            <person name="Herman A."/>
            <person name="Mangelson H."/>
            <person name="Liachko I."/>
            <person name="Sullivan S."/>
            <person name="Sone E.D."/>
            <person name="Koren S."/>
            <person name="Silverstein K.A.T."/>
            <person name="Beckman K.B."/>
            <person name="Gohl D.M."/>
        </authorList>
    </citation>
    <scope>NUCLEOTIDE SEQUENCE</scope>
    <source>
        <strain evidence="2">Duluth1</strain>
        <tissue evidence="2">Whole animal</tissue>
    </source>
</reference>
<dbReference type="EMBL" id="JAIWYP010000014">
    <property type="protein sequence ID" value="KAH3708366.1"/>
    <property type="molecule type" value="Genomic_DNA"/>
</dbReference>
<dbReference type="AlphaFoldDB" id="A0A9D3Z0D6"/>
<name>A0A9D3Z0D6_DREPO</name>
<protein>
    <submittedName>
        <fullName evidence="2">Uncharacterized protein</fullName>
    </submittedName>
</protein>
<keyword evidence="3" id="KW-1185">Reference proteome</keyword>
<reference evidence="2" key="2">
    <citation type="submission" date="2020-11" db="EMBL/GenBank/DDBJ databases">
        <authorList>
            <person name="McCartney M.A."/>
            <person name="Auch B."/>
            <person name="Kono T."/>
            <person name="Mallez S."/>
            <person name="Becker A."/>
            <person name="Gohl D.M."/>
            <person name="Silverstein K.A.T."/>
            <person name="Koren S."/>
            <person name="Bechman K.B."/>
            <person name="Herman A."/>
            <person name="Abrahante J.E."/>
            <person name="Garbe J."/>
        </authorList>
    </citation>
    <scope>NUCLEOTIDE SEQUENCE</scope>
    <source>
        <strain evidence="2">Duluth1</strain>
        <tissue evidence="2">Whole animal</tissue>
    </source>
</reference>
<accession>A0A9D3Z0D6</accession>
<dbReference type="Proteomes" id="UP000828390">
    <property type="component" value="Unassembled WGS sequence"/>
</dbReference>
<gene>
    <name evidence="2" type="ORF">DPMN_067815</name>
</gene>
<sequence length="70" mass="8148">MRTYLVIGNQRQIGIVHAGQHEFVRSLMHGRTCIVPFRDVDEPTSSLEDDEDDWCHPDEDSGRCQSEYRI</sequence>
<evidence type="ECO:0000313" key="3">
    <source>
        <dbReference type="Proteomes" id="UP000828390"/>
    </source>
</evidence>